<proteinExistence type="predicted"/>
<dbReference type="AlphaFoldDB" id="A0A4Z2H1F4"/>
<dbReference type="Proteomes" id="UP000314294">
    <property type="component" value="Unassembled WGS sequence"/>
</dbReference>
<comment type="caution">
    <text evidence="2">The sequence shown here is derived from an EMBL/GenBank/DDBJ whole genome shotgun (WGS) entry which is preliminary data.</text>
</comment>
<evidence type="ECO:0000313" key="3">
    <source>
        <dbReference type="Proteomes" id="UP000314294"/>
    </source>
</evidence>
<evidence type="ECO:0008006" key="4">
    <source>
        <dbReference type="Google" id="ProtNLM"/>
    </source>
</evidence>
<keyword evidence="3" id="KW-1185">Reference proteome</keyword>
<feature type="chain" id="PRO_5021482247" description="Secreted protein" evidence="1">
    <location>
        <begin position="19"/>
        <end position="61"/>
    </location>
</feature>
<dbReference type="EMBL" id="SRLO01000352">
    <property type="protein sequence ID" value="TNN59599.1"/>
    <property type="molecule type" value="Genomic_DNA"/>
</dbReference>
<gene>
    <name evidence="2" type="ORF">EYF80_030171</name>
</gene>
<feature type="signal peptide" evidence="1">
    <location>
        <begin position="1"/>
        <end position="18"/>
    </location>
</feature>
<reference evidence="2 3" key="1">
    <citation type="submission" date="2019-03" db="EMBL/GenBank/DDBJ databases">
        <title>First draft genome of Liparis tanakae, snailfish: a comprehensive survey of snailfish specific genes.</title>
        <authorList>
            <person name="Kim W."/>
            <person name="Song I."/>
            <person name="Jeong J.-H."/>
            <person name="Kim D."/>
            <person name="Kim S."/>
            <person name="Ryu S."/>
            <person name="Song J.Y."/>
            <person name="Lee S.K."/>
        </authorList>
    </citation>
    <scope>NUCLEOTIDE SEQUENCE [LARGE SCALE GENOMIC DNA]</scope>
    <source>
        <tissue evidence="2">Muscle</tissue>
    </source>
</reference>
<sequence length="61" mass="6195">MKFLFHPSWCLEAAVCEAAVCEAAVGEAAVGEAAVGEAAAVDTPPKRKISGACEASRCVNT</sequence>
<organism evidence="2 3">
    <name type="scientific">Liparis tanakae</name>
    <name type="common">Tanaka's snailfish</name>
    <dbReference type="NCBI Taxonomy" id="230148"/>
    <lineage>
        <taxon>Eukaryota</taxon>
        <taxon>Metazoa</taxon>
        <taxon>Chordata</taxon>
        <taxon>Craniata</taxon>
        <taxon>Vertebrata</taxon>
        <taxon>Euteleostomi</taxon>
        <taxon>Actinopterygii</taxon>
        <taxon>Neopterygii</taxon>
        <taxon>Teleostei</taxon>
        <taxon>Neoteleostei</taxon>
        <taxon>Acanthomorphata</taxon>
        <taxon>Eupercaria</taxon>
        <taxon>Perciformes</taxon>
        <taxon>Cottioidei</taxon>
        <taxon>Cottales</taxon>
        <taxon>Liparidae</taxon>
        <taxon>Liparis</taxon>
    </lineage>
</organism>
<evidence type="ECO:0000313" key="2">
    <source>
        <dbReference type="EMBL" id="TNN59599.1"/>
    </source>
</evidence>
<evidence type="ECO:0000256" key="1">
    <source>
        <dbReference type="SAM" id="SignalP"/>
    </source>
</evidence>
<keyword evidence="1" id="KW-0732">Signal</keyword>
<protein>
    <recommendedName>
        <fullName evidence="4">Secreted protein</fullName>
    </recommendedName>
</protein>
<accession>A0A4Z2H1F4</accession>
<name>A0A4Z2H1F4_9TELE</name>